<dbReference type="AlphaFoldDB" id="K9YVP4"/>
<dbReference type="PATRIC" id="fig|13035.3.peg.2716"/>
<dbReference type="Proteomes" id="UP000010482">
    <property type="component" value="Chromosome"/>
</dbReference>
<name>K9YVP4_DACS8</name>
<dbReference type="eggNOG" id="ENOG5032S1P">
    <property type="taxonomic scope" value="Bacteria"/>
</dbReference>
<feature type="region of interest" description="Disordered" evidence="1">
    <location>
        <begin position="1"/>
        <end position="24"/>
    </location>
</feature>
<evidence type="ECO:0000313" key="4">
    <source>
        <dbReference type="Proteomes" id="UP000010482"/>
    </source>
</evidence>
<dbReference type="HOGENOM" id="CLU_091313_0_0_3"/>
<dbReference type="RefSeq" id="WP_015229987.1">
    <property type="nucleotide sequence ID" value="NC_019780.1"/>
</dbReference>
<feature type="transmembrane region" description="Helical" evidence="2">
    <location>
        <begin position="38"/>
        <end position="59"/>
    </location>
</feature>
<proteinExistence type="predicted"/>
<evidence type="ECO:0000256" key="1">
    <source>
        <dbReference type="SAM" id="MobiDB-lite"/>
    </source>
</evidence>
<evidence type="ECO:0008006" key="5">
    <source>
        <dbReference type="Google" id="ProtNLM"/>
    </source>
</evidence>
<dbReference type="Pfam" id="PF14014">
    <property type="entry name" value="DUF4230"/>
    <property type="match status" value="1"/>
</dbReference>
<dbReference type="InterPro" id="IPR025324">
    <property type="entry name" value="DUF4230"/>
</dbReference>
<keyword evidence="4" id="KW-1185">Reference proteome</keyword>
<gene>
    <name evidence="3" type="ORF">Dacsa_2389</name>
</gene>
<accession>K9YVP4</accession>
<dbReference type="OrthoDB" id="574594at2"/>
<keyword evidence="2" id="KW-0812">Transmembrane</keyword>
<organism evidence="3 4">
    <name type="scientific">Dactylococcopsis salina (strain PCC 8305)</name>
    <name type="common">Myxobactron salinum</name>
    <dbReference type="NCBI Taxonomy" id="13035"/>
    <lineage>
        <taxon>Bacteria</taxon>
        <taxon>Bacillati</taxon>
        <taxon>Cyanobacteriota</taxon>
        <taxon>Cyanophyceae</taxon>
        <taxon>Nodosilineales</taxon>
        <taxon>Cymatolegaceae</taxon>
        <taxon>Dactylococcopsis</taxon>
    </lineage>
</organism>
<keyword evidence="2" id="KW-1133">Transmembrane helix</keyword>
<dbReference type="EMBL" id="CP003944">
    <property type="protein sequence ID" value="AFZ50996.1"/>
    <property type="molecule type" value="Genomic_DNA"/>
</dbReference>
<keyword evidence="2" id="KW-0472">Membrane</keyword>
<protein>
    <recommendedName>
        <fullName evidence="5">DUF4230 domain-containing protein</fullName>
    </recommendedName>
</protein>
<sequence>MVQTQHPPDLETPEITSREATTVPATRQTNGTLSFLKAFLLMTTGGITLVTLLVLVGVWRAGSGFFTLIESFFKAPPATPQASVPTMVVNQIQGVSELTTAVFTMESIVPTSQDRKVGNLTVGTTRLLYIAQGEVRAGVDLSGMTASDVVVNPDTDSVVVKIPAAEILDYQLDVSQSRVYEYDRGFLNLGPDVAPQLQTLAQQKTLDKVVNAACEQGILDQARDRAEMTLEKLLTHSGYDQVTIISEVSPASQCAVK</sequence>
<dbReference type="STRING" id="13035.Dacsa_2389"/>
<dbReference type="KEGG" id="dsl:Dacsa_2389"/>
<evidence type="ECO:0000256" key="2">
    <source>
        <dbReference type="SAM" id="Phobius"/>
    </source>
</evidence>
<evidence type="ECO:0000313" key="3">
    <source>
        <dbReference type="EMBL" id="AFZ50996.1"/>
    </source>
</evidence>
<feature type="compositionally biased region" description="Polar residues" evidence="1">
    <location>
        <begin position="14"/>
        <end position="24"/>
    </location>
</feature>
<reference evidence="3" key="1">
    <citation type="submission" date="2012-04" db="EMBL/GenBank/DDBJ databases">
        <title>Finished genome of Dactylococcopsis salina PCC 8305.</title>
        <authorList>
            <consortium name="US DOE Joint Genome Institute"/>
            <person name="Gugger M."/>
            <person name="Coursin T."/>
            <person name="Rippka R."/>
            <person name="Tandeau De Marsac N."/>
            <person name="Huntemann M."/>
            <person name="Wei C.-L."/>
            <person name="Han J."/>
            <person name="Detter J.C."/>
            <person name="Han C."/>
            <person name="Tapia R."/>
            <person name="Daligault H."/>
            <person name="Chen A."/>
            <person name="Krypides N."/>
            <person name="Mavromatis K."/>
            <person name="Markowitz V."/>
            <person name="Szeto E."/>
            <person name="Ivanova N."/>
            <person name="Ovchinnikova G."/>
            <person name="Pagani I."/>
            <person name="Pati A."/>
            <person name="Goodwin L."/>
            <person name="Peters L."/>
            <person name="Pitluck S."/>
            <person name="Woyke T."/>
            <person name="Kerfeld C."/>
        </authorList>
    </citation>
    <scope>NUCLEOTIDE SEQUENCE [LARGE SCALE GENOMIC DNA]</scope>
    <source>
        <strain evidence="3">PCC 8305</strain>
    </source>
</reference>